<comment type="caution">
    <text evidence="16">The sequence shown here is derived from an EMBL/GenBank/DDBJ whole genome shotgun (WGS) entry which is preliminary data.</text>
</comment>
<keyword evidence="11" id="KW-0482">Metalloprotease</keyword>
<dbReference type="InterPro" id="IPR016024">
    <property type="entry name" value="ARM-type_fold"/>
</dbReference>
<reference evidence="16 17" key="1">
    <citation type="submission" date="2006-02" db="EMBL/GenBank/DDBJ databases">
        <authorList>
            <person name="Amann R."/>
            <person name="Ferriera S."/>
            <person name="Johnson J."/>
            <person name="Kravitz S."/>
            <person name="Halpern A."/>
            <person name="Remington K."/>
            <person name="Beeson K."/>
            <person name="Tran B."/>
            <person name="Rogers Y.-H."/>
            <person name="Friedman R."/>
            <person name="Venter J.C."/>
        </authorList>
    </citation>
    <scope>NUCLEOTIDE SEQUENCE [LARGE SCALE GENOMIC DNA]</scope>
    <source>
        <strain evidence="16 17">DSM 3645</strain>
    </source>
</reference>
<dbReference type="HOGENOM" id="CLU_014298_0_1_0"/>
<dbReference type="GO" id="GO:0006508">
    <property type="term" value="P:proteolysis"/>
    <property type="evidence" value="ECO:0007669"/>
    <property type="project" value="UniProtKB-KW"/>
</dbReference>
<dbReference type="GO" id="GO:0005615">
    <property type="term" value="C:extracellular space"/>
    <property type="evidence" value="ECO:0007669"/>
    <property type="project" value="TreeGrafter"/>
</dbReference>
<dbReference type="Pfam" id="PF17900">
    <property type="entry name" value="Peptidase_M1_N"/>
    <property type="match status" value="1"/>
</dbReference>
<dbReference type="OrthoDB" id="9814383at2"/>
<dbReference type="Proteomes" id="UP000004358">
    <property type="component" value="Unassembled WGS sequence"/>
</dbReference>
<feature type="chain" id="PRO_5005659534" description="Aminopeptidase N" evidence="13">
    <location>
        <begin position="26"/>
        <end position="879"/>
    </location>
</feature>
<evidence type="ECO:0000259" key="14">
    <source>
        <dbReference type="Pfam" id="PF01433"/>
    </source>
</evidence>
<dbReference type="InterPro" id="IPR027268">
    <property type="entry name" value="Peptidase_M4/M1_CTD_sf"/>
</dbReference>
<keyword evidence="9" id="KW-0378">Hydrolase</keyword>
<dbReference type="EC" id="3.4.11.2" evidence="4"/>
<name>A4A0L0_9BACT</name>
<dbReference type="eggNOG" id="COG0308">
    <property type="taxonomic scope" value="Bacteria"/>
</dbReference>
<feature type="signal peptide" evidence="13">
    <location>
        <begin position="1"/>
        <end position="25"/>
    </location>
</feature>
<proteinExistence type="inferred from homology"/>
<evidence type="ECO:0000313" key="17">
    <source>
        <dbReference type="Proteomes" id="UP000004358"/>
    </source>
</evidence>
<dbReference type="GO" id="GO:0016285">
    <property type="term" value="F:alanyl aminopeptidase activity"/>
    <property type="evidence" value="ECO:0007669"/>
    <property type="project" value="UniProtKB-EC"/>
</dbReference>
<evidence type="ECO:0000256" key="5">
    <source>
        <dbReference type="ARBA" id="ARBA00015611"/>
    </source>
</evidence>
<dbReference type="Pfam" id="PF13646">
    <property type="entry name" value="HEAT_2"/>
    <property type="match status" value="1"/>
</dbReference>
<dbReference type="InterPro" id="IPR004155">
    <property type="entry name" value="PBS_lyase_HEAT"/>
</dbReference>
<dbReference type="Gene3D" id="1.25.10.10">
    <property type="entry name" value="Leucine-rich Repeat Variant"/>
    <property type="match status" value="2"/>
</dbReference>
<dbReference type="InterPro" id="IPR042097">
    <property type="entry name" value="Aminopeptidase_N-like_N_sf"/>
</dbReference>
<dbReference type="GO" id="GO:0005737">
    <property type="term" value="C:cytoplasm"/>
    <property type="evidence" value="ECO:0007669"/>
    <property type="project" value="TreeGrafter"/>
</dbReference>
<dbReference type="GO" id="GO:0070006">
    <property type="term" value="F:metalloaminopeptidase activity"/>
    <property type="evidence" value="ECO:0007669"/>
    <property type="project" value="TreeGrafter"/>
</dbReference>
<keyword evidence="13" id="KW-0732">Signal</keyword>
<feature type="domain" description="Peptidase M1 membrane alanine aminopeptidase" evidence="14">
    <location>
        <begin position="277"/>
        <end position="482"/>
    </location>
</feature>
<evidence type="ECO:0000313" key="16">
    <source>
        <dbReference type="EMBL" id="EAQ77676.1"/>
    </source>
</evidence>
<accession>A4A0L0</accession>
<dbReference type="GO" id="GO:0042277">
    <property type="term" value="F:peptide binding"/>
    <property type="evidence" value="ECO:0007669"/>
    <property type="project" value="TreeGrafter"/>
</dbReference>
<dbReference type="SMART" id="SM00567">
    <property type="entry name" value="EZ_HEAT"/>
    <property type="match status" value="5"/>
</dbReference>
<dbReference type="PANTHER" id="PTHR11533">
    <property type="entry name" value="PROTEASE M1 ZINC METALLOPROTEASE"/>
    <property type="match status" value="1"/>
</dbReference>
<dbReference type="EMBL" id="AANZ01000029">
    <property type="protein sequence ID" value="EAQ77676.1"/>
    <property type="molecule type" value="Genomic_DNA"/>
</dbReference>
<dbReference type="SUPFAM" id="SSF48371">
    <property type="entry name" value="ARM repeat"/>
    <property type="match status" value="1"/>
</dbReference>
<comment type="catalytic activity">
    <reaction evidence="1">
        <text>Release of an N-terminal amino acid, Xaa-|-Yaa- from a peptide, amide or arylamide. Xaa is preferably Ala, but may be most amino acids including Pro (slow action). When a terminal hydrophobic residue is followed by a prolyl residue, the two may be released as an intact Xaa-Pro dipeptide.</text>
        <dbReference type="EC" id="3.4.11.2"/>
    </reaction>
</comment>
<dbReference type="InterPro" id="IPR045357">
    <property type="entry name" value="Aminopeptidase_N-like_N"/>
</dbReference>
<evidence type="ECO:0000256" key="1">
    <source>
        <dbReference type="ARBA" id="ARBA00000098"/>
    </source>
</evidence>
<evidence type="ECO:0000256" key="13">
    <source>
        <dbReference type="SAM" id="SignalP"/>
    </source>
</evidence>
<keyword evidence="10" id="KW-0862">Zinc</keyword>
<dbReference type="InterPro" id="IPR001930">
    <property type="entry name" value="Peptidase_M1"/>
</dbReference>
<sequence length="879" mass="99518">MTHRLFVLGVFSIFLAVFSTPSAHAAEEYRVCRYCGDSHDARGMFGVDLEGDGRRYAPIRQVDVLHIKLDVTPDFTQRTVECVTTIKFVPLRQPLRELKLDAMELTIDRVRGSAEISDFATTKKELTIAFAEPIPVGEEAFVEIAHHSQPTGGFYFRTPEMGYPADDIHCWTQGESHFARQWFPCFDYPNERSTTEVICRVPPTMTVVSNGRQIGDEVDAESGLRVVHWLHDKPHVNYLICLVAGNLEKLEKMSGDVPLGFYTQPSWKEHAENSFADTADIMDFFQKEIGVPYPWPKYDQVTIADFMAGGMENTTITTLTDGTIHAAETENVKTSHGLDAHEMAHQWFGDYVTCVDWSHLWLNEGFATYYTHLYEGKKSGRDAMLYGLYRDATGRILTQTSDKKPIVWNQYKNSGQQFDYRAYPKGSWVLHMLRNQLGEDLFRECVKTYLERNALSSVATPALQSTIEEVSGRSFDQFFDQWVYHARFPDLKITYRWLPHEKLAHLTLEQTHETNDAVLLYAFPATFRFDSKSGSVSRTFRADGKKQEWFVPLDEKPQVVRFDPDYALLARVTFEKPNEMLFAQLKNQDYMVGRLWAIEQLEKKKSDDVVEALTTALQTDSFYGVRKEATQALQKIHNDKAFDALLASTEQSDARVRLEVIEALGRFYRPTRVNDFVEMVRSESNPAIQAALVRSLGKYHDEAVDGLLLELLKSNTFRNELLGAAIEAINARRDASMASVLMETIETRRGDFTTSGLASALTTLARISEDQDDTAAQRKLLLAQLSDLRSPVRQGALQALGLLGDVEALSVLETFAASAAEKESEAAAKKAIEELRAEKPAAPRELSELRKLIDALKKQNEKLIEDVNTLKKKVEAKAK</sequence>
<dbReference type="PANTHER" id="PTHR11533:SF174">
    <property type="entry name" value="PUROMYCIN-SENSITIVE AMINOPEPTIDASE-RELATED"/>
    <property type="match status" value="1"/>
</dbReference>
<dbReference type="GO" id="GO:0016020">
    <property type="term" value="C:membrane"/>
    <property type="evidence" value="ECO:0007669"/>
    <property type="project" value="TreeGrafter"/>
</dbReference>
<keyword evidence="12" id="KW-0175">Coiled coil</keyword>
<dbReference type="GO" id="GO:0043171">
    <property type="term" value="P:peptide catabolic process"/>
    <property type="evidence" value="ECO:0007669"/>
    <property type="project" value="TreeGrafter"/>
</dbReference>
<dbReference type="AlphaFoldDB" id="A4A0L0"/>
<dbReference type="InterPro" id="IPR014782">
    <property type="entry name" value="Peptidase_M1_dom"/>
</dbReference>
<dbReference type="GO" id="GO:0008270">
    <property type="term" value="F:zinc ion binding"/>
    <property type="evidence" value="ECO:0007669"/>
    <property type="project" value="InterPro"/>
</dbReference>
<keyword evidence="7" id="KW-0645">Protease</keyword>
<dbReference type="SUPFAM" id="SSF55486">
    <property type="entry name" value="Metalloproteases ('zincins'), catalytic domain"/>
    <property type="match status" value="1"/>
</dbReference>
<evidence type="ECO:0000256" key="7">
    <source>
        <dbReference type="ARBA" id="ARBA00022670"/>
    </source>
</evidence>
<comment type="cofactor">
    <cofactor evidence="2">
        <name>Zn(2+)</name>
        <dbReference type="ChEBI" id="CHEBI:29105"/>
    </cofactor>
</comment>
<dbReference type="InterPro" id="IPR011989">
    <property type="entry name" value="ARM-like"/>
</dbReference>
<evidence type="ECO:0000256" key="6">
    <source>
        <dbReference type="ARBA" id="ARBA00022438"/>
    </source>
</evidence>
<evidence type="ECO:0000256" key="8">
    <source>
        <dbReference type="ARBA" id="ARBA00022723"/>
    </source>
</evidence>
<evidence type="ECO:0000256" key="9">
    <source>
        <dbReference type="ARBA" id="ARBA00022801"/>
    </source>
</evidence>
<feature type="domain" description="Aminopeptidase N-like N-terminal" evidence="15">
    <location>
        <begin position="66"/>
        <end position="239"/>
    </location>
</feature>
<dbReference type="Pfam" id="PF01433">
    <property type="entry name" value="Peptidase_M1"/>
    <property type="match status" value="1"/>
</dbReference>
<evidence type="ECO:0000256" key="3">
    <source>
        <dbReference type="ARBA" id="ARBA00010136"/>
    </source>
</evidence>
<organism evidence="16 17">
    <name type="scientific">Blastopirellula marina DSM 3645</name>
    <dbReference type="NCBI Taxonomy" id="314230"/>
    <lineage>
        <taxon>Bacteria</taxon>
        <taxon>Pseudomonadati</taxon>
        <taxon>Planctomycetota</taxon>
        <taxon>Planctomycetia</taxon>
        <taxon>Pirellulales</taxon>
        <taxon>Pirellulaceae</taxon>
        <taxon>Blastopirellula</taxon>
    </lineage>
</organism>
<dbReference type="InterPro" id="IPR050344">
    <property type="entry name" value="Peptidase_M1_aminopeptidases"/>
</dbReference>
<dbReference type="RefSeq" id="WP_002653971.1">
    <property type="nucleotide sequence ID" value="NZ_CH672377.1"/>
</dbReference>
<evidence type="ECO:0000256" key="2">
    <source>
        <dbReference type="ARBA" id="ARBA00001947"/>
    </source>
</evidence>
<dbReference type="PRINTS" id="PR00756">
    <property type="entry name" value="ALADIPTASE"/>
</dbReference>
<evidence type="ECO:0000256" key="12">
    <source>
        <dbReference type="SAM" id="Coils"/>
    </source>
</evidence>
<dbReference type="CDD" id="cd09603">
    <property type="entry name" value="M1_APN_like"/>
    <property type="match status" value="1"/>
</dbReference>
<feature type="coiled-coil region" evidence="12">
    <location>
        <begin position="846"/>
        <end position="873"/>
    </location>
</feature>
<evidence type="ECO:0000259" key="15">
    <source>
        <dbReference type="Pfam" id="PF17900"/>
    </source>
</evidence>
<keyword evidence="6 16" id="KW-0031">Aminopeptidase</keyword>
<dbReference type="Gene3D" id="2.60.40.1730">
    <property type="entry name" value="tricorn interacting facor f3 domain"/>
    <property type="match status" value="1"/>
</dbReference>
<evidence type="ECO:0000256" key="4">
    <source>
        <dbReference type="ARBA" id="ARBA00012564"/>
    </source>
</evidence>
<dbReference type="SUPFAM" id="SSF63737">
    <property type="entry name" value="Leukotriene A4 hydrolase N-terminal domain"/>
    <property type="match status" value="1"/>
</dbReference>
<evidence type="ECO:0000256" key="11">
    <source>
        <dbReference type="ARBA" id="ARBA00023049"/>
    </source>
</evidence>
<gene>
    <name evidence="16" type="ORF">DSM3645_01876</name>
</gene>
<comment type="similarity">
    <text evidence="3">Belongs to the peptidase M1 family.</text>
</comment>
<dbReference type="STRING" id="314230.DSM3645_01876"/>
<evidence type="ECO:0000256" key="10">
    <source>
        <dbReference type="ARBA" id="ARBA00022833"/>
    </source>
</evidence>
<keyword evidence="8" id="KW-0479">Metal-binding</keyword>
<protein>
    <recommendedName>
        <fullName evidence="5">Aminopeptidase N</fullName>
        <ecNumber evidence="4">3.4.11.2</ecNumber>
    </recommendedName>
</protein>
<dbReference type="Gene3D" id="1.10.390.10">
    <property type="entry name" value="Neutral Protease Domain 2"/>
    <property type="match status" value="1"/>
</dbReference>